<evidence type="ECO:0008006" key="3">
    <source>
        <dbReference type="Google" id="ProtNLM"/>
    </source>
</evidence>
<name>A0A517MKM1_9BACT</name>
<evidence type="ECO:0000313" key="2">
    <source>
        <dbReference type="Proteomes" id="UP000320672"/>
    </source>
</evidence>
<accession>A0A517MKM1</accession>
<organism evidence="1 2">
    <name type="scientific">Roseimaritima multifibrata</name>
    <dbReference type="NCBI Taxonomy" id="1930274"/>
    <lineage>
        <taxon>Bacteria</taxon>
        <taxon>Pseudomonadati</taxon>
        <taxon>Planctomycetota</taxon>
        <taxon>Planctomycetia</taxon>
        <taxon>Pirellulales</taxon>
        <taxon>Pirellulaceae</taxon>
        <taxon>Roseimaritima</taxon>
    </lineage>
</organism>
<sequence length="209" mass="23209">MAISSTGGARKPIFDSNPFSTCFIRPGALPFYAAAERPDSSDLLQKFCQQRSPQAAIVGPHGSGKSTLLKELVAGLHDRFSPIDSWSLHAGESPPSIAAAFQTAPGSLLVIDGFEQLPVPVRWALVGFVRWRGAGLLVTSHQRVCGLPELWAGQVEHSLARRLTEQLLCKHPAERAELLALFEVRWQQHRPNLRDTWFALYDDYERIKI</sequence>
<keyword evidence="2" id="KW-1185">Reference proteome</keyword>
<dbReference type="InterPro" id="IPR027417">
    <property type="entry name" value="P-loop_NTPase"/>
</dbReference>
<proteinExistence type="predicted"/>
<dbReference type="SUPFAM" id="SSF52540">
    <property type="entry name" value="P-loop containing nucleoside triphosphate hydrolases"/>
    <property type="match status" value="1"/>
</dbReference>
<dbReference type="EMBL" id="CP036262">
    <property type="protein sequence ID" value="QDS95424.1"/>
    <property type="molecule type" value="Genomic_DNA"/>
</dbReference>
<protein>
    <recommendedName>
        <fullName evidence="3">AAA+ ATPase domain-containing protein</fullName>
    </recommendedName>
</protein>
<evidence type="ECO:0000313" key="1">
    <source>
        <dbReference type="EMBL" id="QDS95424.1"/>
    </source>
</evidence>
<dbReference type="Proteomes" id="UP000320672">
    <property type="component" value="Chromosome"/>
</dbReference>
<reference evidence="1 2" key="1">
    <citation type="submission" date="2019-02" db="EMBL/GenBank/DDBJ databases">
        <title>Deep-cultivation of Planctomycetes and their phenomic and genomic characterization uncovers novel biology.</title>
        <authorList>
            <person name="Wiegand S."/>
            <person name="Jogler M."/>
            <person name="Boedeker C."/>
            <person name="Pinto D."/>
            <person name="Vollmers J."/>
            <person name="Rivas-Marin E."/>
            <person name="Kohn T."/>
            <person name="Peeters S.H."/>
            <person name="Heuer A."/>
            <person name="Rast P."/>
            <person name="Oberbeckmann S."/>
            <person name="Bunk B."/>
            <person name="Jeske O."/>
            <person name="Meyerdierks A."/>
            <person name="Storesund J.E."/>
            <person name="Kallscheuer N."/>
            <person name="Luecker S."/>
            <person name="Lage O.M."/>
            <person name="Pohl T."/>
            <person name="Merkel B.J."/>
            <person name="Hornburger P."/>
            <person name="Mueller R.-W."/>
            <person name="Bruemmer F."/>
            <person name="Labrenz M."/>
            <person name="Spormann A.M."/>
            <person name="Op den Camp H."/>
            <person name="Overmann J."/>
            <person name="Amann R."/>
            <person name="Jetten M.S.M."/>
            <person name="Mascher T."/>
            <person name="Medema M.H."/>
            <person name="Devos D.P."/>
            <person name="Kaster A.-K."/>
            <person name="Ovreas L."/>
            <person name="Rohde M."/>
            <person name="Galperin M.Y."/>
            <person name="Jogler C."/>
        </authorList>
    </citation>
    <scope>NUCLEOTIDE SEQUENCE [LARGE SCALE GENOMIC DNA]</scope>
    <source>
        <strain evidence="1 2">FF011L</strain>
    </source>
</reference>
<dbReference type="AlphaFoldDB" id="A0A517MKM1"/>
<dbReference type="KEGG" id="rml:FF011L_42200"/>
<gene>
    <name evidence="1" type="ORF">FF011L_42200</name>
</gene>